<feature type="compositionally biased region" description="Low complexity" evidence="13">
    <location>
        <begin position="623"/>
        <end position="644"/>
    </location>
</feature>
<comment type="subcellular location">
    <subcellularLocation>
        <location evidence="1">Secreted</location>
        <location evidence="1">Extracellular space</location>
        <location evidence="1">Extracellular matrix</location>
    </subcellularLocation>
</comment>
<evidence type="ECO:0000256" key="10">
    <source>
        <dbReference type="ARBA" id="ARBA00054091"/>
    </source>
</evidence>
<feature type="compositionally biased region" description="Basic and acidic residues" evidence="13">
    <location>
        <begin position="793"/>
        <end position="802"/>
    </location>
</feature>
<dbReference type="PANTHER" id="PTHR24023">
    <property type="entry name" value="COLLAGEN ALPHA"/>
    <property type="match status" value="1"/>
</dbReference>
<evidence type="ECO:0000259" key="14">
    <source>
        <dbReference type="SMART" id="SM00210"/>
    </source>
</evidence>
<feature type="domain" description="Thrombospondin-like N-terminal" evidence="14">
    <location>
        <begin position="165"/>
        <end position="358"/>
    </location>
</feature>
<gene>
    <name evidence="15" type="ORF">ACEWY4_023898</name>
</gene>
<evidence type="ECO:0000256" key="9">
    <source>
        <dbReference type="ARBA" id="ARBA00049648"/>
    </source>
</evidence>
<keyword evidence="2" id="KW-0964">Secreted</keyword>
<feature type="compositionally biased region" description="Basic and acidic residues" evidence="13">
    <location>
        <begin position="374"/>
        <end position="384"/>
    </location>
</feature>
<keyword evidence="5" id="KW-0677">Repeat</keyword>
<feature type="compositionally biased region" description="Low complexity" evidence="13">
    <location>
        <begin position="694"/>
        <end position="709"/>
    </location>
</feature>
<keyword evidence="4" id="KW-0732">Signal</keyword>
<evidence type="ECO:0000256" key="8">
    <source>
        <dbReference type="ARBA" id="ARBA00023278"/>
    </source>
</evidence>
<dbReference type="Pfam" id="PF01391">
    <property type="entry name" value="Collagen"/>
    <property type="match status" value="3"/>
</dbReference>
<dbReference type="Gene3D" id="2.60.120.200">
    <property type="match status" value="1"/>
</dbReference>
<feature type="compositionally biased region" description="Pro residues" evidence="13">
    <location>
        <begin position="491"/>
        <end position="500"/>
    </location>
</feature>
<keyword evidence="7" id="KW-1015">Disulfide bond</keyword>
<keyword evidence="6" id="KW-0176">Collagen</keyword>
<evidence type="ECO:0000313" key="15">
    <source>
        <dbReference type="EMBL" id="KAL2080105.1"/>
    </source>
</evidence>
<dbReference type="PANTHER" id="PTHR24023:SF1082">
    <property type="entry name" value="COLLAGEN TRIPLE HELIX REPEAT"/>
    <property type="match status" value="1"/>
</dbReference>
<evidence type="ECO:0000256" key="5">
    <source>
        <dbReference type="ARBA" id="ARBA00022737"/>
    </source>
</evidence>
<dbReference type="FunFam" id="2.60.120.200:FF:000105">
    <property type="entry name" value="Collagen type IX alpha 1 chain"/>
    <property type="match status" value="1"/>
</dbReference>
<reference evidence="15 16" key="1">
    <citation type="submission" date="2024-09" db="EMBL/GenBank/DDBJ databases">
        <title>A chromosome-level genome assembly of Gray's grenadier anchovy, Coilia grayii.</title>
        <authorList>
            <person name="Fu Z."/>
        </authorList>
    </citation>
    <scope>NUCLEOTIDE SEQUENCE [LARGE SCALE GENOMIC DNA]</scope>
    <source>
        <strain evidence="15">G4</strain>
        <tissue evidence="15">Muscle</tissue>
    </source>
</reference>
<feature type="compositionally biased region" description="Basic and acidic residues" evidence="13">
    <location>
        <begin position="931"/>
        <end position="942"/>
    </location>
</feature>
<evidence type="ECO:0000256" key="6">
    <source>
        <dbReference type="ARBA" id="ARBA00023119"/>
    </source>
</evidence>
<evidence type="ECO:0000256" key="3">
    <source>
        <dbReference type="ARBA" id="ARBA00022530"/>
    </source>
</evidence>
<proteinExistence type="inferred from homology"/>
<feature type="region of interest" description="Disordered" evidence="13">
    <location>
        <begin position="880"/>
        <end position="1021"/>
    </location>
</feature>
<dbReference type="Gene3D" id="1.20.5.320">
    <property type="entry name" value="6-Phosphogluconate Dehydrogenase, domain 3"/>
    <property type="match status" value="1"/>
</dbReference>
<keyword evidence="3" id="KW-0272">Extracellular matrix</keyword>
<evidence type="ECO:0000256" key="11">
    <source>
        <dbReference type="ARBA" id="ARBA00063820"/>
    </source>
</evidence>
<feature type="compositionally biased region" description="Low complexity" evidence="13">
    <location>
        <begin position="542"/>
        <end position="551"/>
    </location>
</feature>
<feature type="region of interest" description="Disordered" evidence="13">
    <location>
        <begin position="365"/>
        <end position="384"/>
    </location>
</feature>
<feature type="compositionally biased region" description="Low complexity" evidence="13">
    <location>
        <begin position="510"/>
        <end position="520"/>
    </location>
</feature>
<evidence type="ECO:0000256" key="4">
    <source>
        <dbReference type="ARBA" id="ARBA00022729"/>
    </source>
</evidence>
<accession>A0ABD1IYS6</accession>
<evidence type="ECO:0000256" key="13">
    <source>
        <dbReference type="SAM" id="MobiDB-lite"/>
    </source>
</evidence>
<organism evidence="15 16">
    <name type="scientific">Coilia grayii</name>
    <name type="common">Gray's grenadier anchovy</name>
    <dbReference type="NCBI Taxonomy" id="363190"/>
    <lineage>
        <taxon>Eukaryota</taxon>
        <taxon>Metazoa</taxon>
        <taxon>Chordata</taxon>
        <taxon>Craniata</taxon>
        <taxon>Vertebrata</taxon>
        <taxon>Euteleostomi</taxon>
        <taxon>Actinopterygii</taxon>
        <taxon>Neopterygii</taxon>
        <taxon>Teleostei</taxon>
        <taxon>Clupei</taxon>
        <taxon>Clupeiformes</taxon>
        <taxon>Clupeoidei</taxon>
        <taxon>Engraulidae</taxon>
        <taxon>Coilinae</taxon>
        <taxon>Coilia</taxon>
    </lineage>
</organism>
<evidence type="ECO:0000256" key="1">
    <source>
        <dbReference type="ARBA" id="ARBA00004498"/>
    </source>
</evidence>
<dbReference type="InterPro" id="IPR013320">
    <property type="entry name" value="ConA-like_dom_sf"/>
</dbReference>
<dbReference type="EMBL" id="JBHFQA010000021">
    <property type="protein sequence ID" value="KAL2080105.1"/>
    <property type="molecule type" value="Genomic_DNA"/>
</dbReference>
<dbReference type="Proteomes" id="UP001591681">
    <property type="component" value="Unassembled WGS sequence"/>
</dbReference>
<sequence>MLEELRRETLTDPRCQHLSEVIASGWPDSPKKLSHDLRPFYSMRDELTMDNGLLFRGQRFVIPHSLQHYYVKQLHQGHPGVEMDRGMEIDGDRQPPPWEFPGHVWGHTITMATAVVVLKSPWHRLLSLCVSSSIILLSLLSSPALGQLDLNRLDGDTVCPTMRNGQDDLPGFDLITQFQLDVIPLKGVRKVEGSTSHQVAYRLDREANFQIPTRLNFPRGFPEEYSFMTTFRMIKNTVNKVWNLWQIVDESGVKQAGLRLNGDQQALEFFLTTLDGDLQTVTFPGLSVLFNTKWHKVMVGVEREQVTLYVDCQPVDQKPIKEKGYINTEGDTLIGRLDADSSTSVVFELQWMLIHCDPKRAQRESCTELPQTEGQRDQRGLEGPRERLAETAETAFRVHLAPPVLLEPKESKEKSAFQDNAAFLAFRDHLVLWGQWVPVAQWVKEDFKVFLAQLDLLVPQERQALQETRATLDLRYVLTRGARGPIGLPGIPGPPGPPGPAQCKATCPAGPQGMPGMPGMKGHKGLAGTPGDPGTPGEKGDQGPQGDQGLPGRMGDDGQRGPIGFPGAHGEKGDRGPPGYNGIPGPTGPPGAPGVEGIRGRQGLEGPKGDEGAVGPPGPQGPAGPRGETGEPGVDGLDGVPGVNGSKGDPGTPGPSGMRGVVGIPGLPGKQGLKGPAGDKGDTGAEGAVGPTGLPGKAGEPGAPGKDGAVGAKGATGETGKQGPVGVTGLPGIQGEKGDRGFPGPIGIKGHTGHKGDQGPLGPVGPKGSMGDPGLHGDQGDKGDQGPPGVKGLKGEAGEKGQRGATGADGRPGQPGHEGLTGPQGARGLEGEQGIQGPPGPRGLPGPKMADEKIKEICAAVVEEHLDAYKKELAKKPLPIGAPGSPGLAGPPGPPGAPGANGEMGPRGLMGPKGLPGFYGLPGTPGPKGDVGAKGDKGEDGVGIKGSPGAPGPQGEPGIPGVGKDGKDGARGEAGSPGLPGPPGTRGATGSPGLCDPSTCVGRPQPLYLMSGKKPYNIKGH</sequence>
<dbReference type="GO" id="GO:0005581">
    <property type="term" value="C:collagen trimer"/>
    <property type="evidence" value="ECO:0007669"/>
    <property type="project" value="UniProtKB-KW"/>
</dbReference>
<feature type="region of interest" description="Disordered" evidence="13">
    <location>
        <begin position="490"/>
        <end position="849"/>
    </location>
</feature>
<evidence type="ECO:0000256" key="7">
    <source>
        <dbReference type="ARBA" id="ARBA00023157"/>
    </source>
</evidence>
<dbReference type="InterPro" id="IPR048287">
    <property type="entry name" value="TSPN-like_N"/>
</dbReference>
<dbReference type="InterPro" id="IPR050149">
    <property type="entry name" value="Collagen_superfamily"/>
</dbReference>
<name>A0ABD1IYS6_9TELE</name>
<comment type="caution">
    <text evidence="15">The sequence shown here is derived from an EMBL/GenBank/DDBJ whole genome shotgun (WGS) entry which is preliminary data.</text>
</comment>
<protein>
    <recommendedName>
        <fullName evidence="12">Collagen alpha-1(IX) chain</fullName>
    </recommendedName>
</protein>
<dbReference type="GO" id="GO:0009887">
    <property type="term" value="P:animal organ morphogenesis"/>
    <property type="evidence" value="ECO:0007669"/>
    <property type="project" value="UniProtKB-ARBA"/>
</dbReference>
<dbReference type="SMART" id="SM00210">
    <property type="entry name" value="TSPN"/>
    <property type="match status" value="1"/>
</dbReference>
<evidence type="ECO:0000313" key="16">
    <source>
        <dbReference type="Proteomes" id="UP001591681"/>
    </source>
</evidence>
<keyword evidence="8" id="KW-0379">Hydroxylation</keyword>
<feature type="compositionally biased region" description="Low complexity" evidence="13">
    <location>
        <begin position="664"/>
        <end position="676"/>
    </location>
</feature>
<keyword evidence="16" id="KW-1185">Reference proteome</keyword>
<evidence type="ECO:0000256" key="2">
    <source>
        <dbReference type="ARBA" id="ARBA00022525"/>
    </source>
</evidence>
<dbReference type="AlphaFoldDB" id="A0ABD1IYS6"/>
<dbReference type="InterPro" id="IPR008160">
    <property type="entry name" value="Collagen"/>
</dbReference>
<evidence type="ECO:0000256" key="12">
    <source>
        <dbReference type="ARBA" id="ARBA00074726"/>
    </source>
</evidence>
<comment type="function">
    <text evidence="10">Structural component of hyaline cartilage and vitreous of the eye.</text>
</comment>
<comment type="similarity">
    <text evidence="9">Belongs to the fibril-associated collagens with interrupted helices (FACIT) family.</text>
</comment>
<comment type="subunit">
    <text evidence="11">Heterotrimer of an alpha 1(IX), an alpha 2(IX) and an alpha 3(IX) chain.</text>
</comment>
<dbReference type="SUPFAM" id="SSF49899">
    <property type="entry name" value="Concanavalin A-like lectins/glucanases"/>
    <property type="match status" value="1"/>
</dbReference>